<dbReference type="OMA" id="PSEGTHI"/>
<feature type="region of interest" description="Disordered" evidence="1">
    <location>
        <begin position="21"/>
        <end position="84"/>
    </location>
</feature>
<dbReference type="InParanoid" id="J0CTA8"/>
<gene>
    <name evidence="2" type="ORF">AURDEDRAFT_177389</name>
</gene>
<dbReference type="Proteomes" id="UP000006514">
    <property type="component" value="Unassembled WGS sequence"/>
</dbReference>
<evidence type="ECO:0000313" key="2">
    <source>
        <dbReference type="EMBL" id="EJD33526.1"/>
    </source>
</evidence>
<sequence length="328" mass="32106">MAPAILGAVHLARRWSGTLPSCGRARARRGSQSTPFIFAPPVDRGAPAPPPLQAGAPASGPTPPLQLGAPVPSEGTHIQGGRPAPTAAAAVVPGARAPAATSHIEPAVLIAASAPVAPGGIFAPVPLAPAAQAPALHAELATPTVPVGVGAPPALTAGPPGAPASASIHVQAAGPGHAATGLIRPGAPVPFAPVPPGMPASAAEQPPQVGVPGFAAAAVGAASAPFQSGVSAPLPIPSSASLQPYTADQDVELARHLLDNGFIPTRWQPPPQSLDAFSSASTSLLDLDDLPATGALQNPQDFLGDDWLYDVALLCPPGDSFGTGAPGL</sequence>
<keyword evidence="3" id="KW-1185">Reference proteome</keyword>
<evidence type="ECO:0000313" key="3">
    <source>
        <dbReference type="Proteomes" id="UP000006514"/>
    </source>
</evidence>
<name>J0CTA8_AURST</name>
<dbReference type="AlphaFoldDB" id="J0CTA8"/>
<evidence type="ECO:0000256" key="1">
    <source>
        <dbReference type="SAM" id="MobiDB-lite"/>
    </source>
</evidence>
<organism evidence="2 3">
    <name type="scientific">Auricularia subglabra (strain TFB-10046 / SS5)</name>
    <name type="common">White-rot fungus</name>
    <name type="synonym">Auricularia delicata (strain TFB10046)</name>
    <dbReference type="NCBI Taxonomy" id="717982"/>
    <lineage>
        <taxon>Eukaryota</taxon>
        <taxon>Fungi</taxon>
        <taxon>Dikarya</taxon>
        <taxon>Basidiomycota</taxon>
        <taxon>Agaricomycotina</taxon>
        <taxon>Agaricomycetes</taxon>
        <taxon>Auriculariales</taxon>
        <taxon>Auriculariaceae</taxon>
        <taxon>Auricularia</taxon>
    </lineage>
</organism>
<accession>J0CTA8</accession>
<protein>
    <submittedName>
        <fullName evidence="2">Uncharacterized protein</fullName>
    </submittedName>
</protein>
<proteinExistence type="predicted"/>
<dbReference type="KEGG" id="adl:AURDEDRAFT_177389"/>
<dbReference type="EMBL" id="JH688187">
    <property type="protein sequence ID" value="EJD33526.1"/>
    <property type="molecule type" value="Genomic_DNA"/>
</dbReference>
<reference evidence="3" key="1">
    <citation type="journal article" date="2012" name="Science">
        <title>The Paleozoic origin of enzymatic lignin decomposition reconstructed from 31 fungal genomes.</title>
        <authorList>
            <person name="Floudas D."/>
            <person name="Binder M."/>
            <person name="Riley R."/>
            <person name="Barry K."/>
            <person name="Blanchette R.A."/>
            <person name="Henrissat B."/>
            <person name="Martinez A.T."/>
            <person name="Otillar R."/>
            <person name="Spatafora J.W."/>
            <person name="Yadav J.S."/>
            <person name="Aerts A."/>
            <person name="Benoit I."/>
            <person name="Boyd A."/>
            <person name="Carlson A."/>
            <person name="Copeland A."/>
            <person name="Coutinho P.M."/>
            <person name="de Vries R.P."/>
            <person name="Ferreira P."/>
            <person name="Findley K."/>
            <person name="Foster B."/>
            <person name="Gaskell J."/>
            <person name="Glotzer D."/>
            <person name="Gorecki P."/>
            <person name="Heitman J."/>
            <person name="Hesse C."/>
            <person name="Hori C."/>
            <person name="Igarashi K."/>
            <person name="Jurgens J.A."/>
            <person name="Kallen N."/>
            <person name="Kersten P."/>
            <person name="Kohler A."/>
            <person name="Kuees U."/>
            <person name="Kumar T.K.A."/>
            <person name="Kuo A."/>
            <person name="LaButti K."/>
            <person name="Larrondo L.F."/>
            <person name="Lindquist E."/>
            <person name="Ling A."/>
            <person name="Lombard V."/>
            <person name="Lucas S."/>
            <person name="Lundell T."/>
            <person name="Martin R."/>
            <person name="McLaughlin D.J."/>
            <person name="Morgenstern I."/>
            <person name="Morin E."/>
            <person name="Murat C."/>
            <person name="Nagy L.G."/>
            <person name="Nolan M."/>
            <person name="Ohm R.A."/>
            <person name="Patyshakuliyeva A."/>
            <person name="Rokas A."/>
            <person name="Ruiz-Duenas F.J."/>
            <person name="Sabat G."/>
            <person name="Salamov A."/>
            <person name="Samejima M."/>
            <person name="Schmutz J."/>
            <person name="Slot J.C."/>
            <person name="St John F."/>
            <person name="Stenlid J."/>
            <person name="Sun H."/>
            <person name="Sun S."/>
            <person name="Syed K."/>
            <person name="Tsang A."/>
            <person name="Wiebenga A."/>
            <person name="Young D."/>
            <person name="Pisabarro A."/>
            <person name="Eastwood D.C."/>
            <person name="Martin F."/>
            <person name="Cullen D."/>
            <person name="Grigoriev I.V."/>
            <person name="Hibbett D.S."/>
        </authorList>
    </citation>
    <scope>NUCLEOTIDE SEQUENCE [LARGE SCALE GENOMIC DNA]</scope>
    <source>
        <strain evidence="3">TFB10046</strain>
    </source>
</reference>